<feature type="transmembrane region" description="Helical" evidence="1">
    <location>
        <begin position="53"/>
        <end position="72"/>
    </location>
</feature>
<keyword evidence="1" id="KW-0472">Membrane</keyword>
<dbReference type="Proteomes" id="UP000095038">
    <property type="component" value="Unassembled WGS sequence"/>
</dbReference>
<organism evidence="2 3">
    <name type="scientific">Ascoidea rubescens DSM 1968</name>
    <dbReference type="NCBI Taxonomy" id="1344418"/>
    <lineage>
        <taxon>Eukaryota</taxon>
        <taxon>Fungi</taxon>
        <taxon>Dikarya</taxon>
        <taxon>Ascomycota</taxon>
        <taxon>Saccharomycotina</taxon>
        <taxon>Saccharomycetes</taxon>
        <taxon>Ascoideaceae</taxon>
        <taxon>Ascoidea</taxon>
    </lineage>
</organism>
<keyword evidence="1" id="KW-0812">Transmembrane</keyword>
<dbReference type="RefSeq" id="XP_020050510.1">
    <property type="nucleotide sequence ID" value="XM_020192466.1"/>
</dbReference>
<evidence type="ECO:0000313" key="2">
    <source>
        <dbReference type="EMBL" id="ODV64203.1"/>
    </source>
</evidence>
<reference evidence="3" key="1">
    <citation type="submission" date="2016-05" db="EMBL/GenBank/DDBJ databases">
        <title>Comparative genomics of biotechnologically important yeasts.</title>
        <authorList>
            <consortium name="DOE Joint Genome Institute"/>
            <person name="Riley R."/>
            <person name="Haridas S."/>
            <person name="Wolfe K.H."/>
            <person name="Lopes M.R."/>
            <person name="Hittinger C.T."/>
            <person name="Goker M."/>
            <person name="Salamov A."/>
            <person name="Wisecaver J."/>
            <person name="Long T.M."/>
            <person name="Aerts A.L."/>
            <person name="Barry K."/>
            <person name="Choi C."/>
            <person name="Clum A."/>
            <person name="Coughlan A.Y."/>
            <person name="Deshpande S."/>
            <person name="Douglass A.P."/>
            <person name="Hanson S.J."/>
            <person name="Klenk H.-P."/>
            <person name="Labutti K."/>
            <person name="Lapidus A."/>
            <person name="Lindquist E."/>
            <person name="Lipzen A."/>
            <person name="Meier-Kolthoff J.P."/>
            <person name="Ohm R.A."/>
            <person name="Otillar R.P."/>
            <person name="Pangilinan J."/>
            <person name="Peng Y."/>
            <person name="Rokas A."/>
            <person name="Rosa C.A."/>
            <person name="Scheuner C."/>
            <person name="Sibirny A.A."/>
            <person name="Slot J.C."/>
            <person name="Stielow J.B."/>
            <person name="Sun H."/>
            <person name="Kurtzman C.P."/>
            <person name="Blackwell M."/>
            <person name="Grigoriev I.V."/>
            <person name="Jeffries T.W."/>
        </authorList>
    </citation>
    <scope>NUCLEOTIDE SEQUENCE [LARGE SCALE GENOMIC DNA]</scope>
    <source>
        <strain evidence="3">DSM 1968</strain>
    </source>
</reference>
<dbReference type="OrthoDB" id="4041975at2759"/>
<evidence type="ECO:0000313" key="3">
    <source>
        <dbReference type="Proteomes" id="UP000095038"/>
    </source>
</evidence>
<dbReference type="EMBL" id="KV454475">
    <property type="protein sequence ID" value="ODV64203.1"/>
    <property type="molecule type" value="Genomic_DNA"/>
</dbReference>
<accession>A0A1D2VRG3</accession>
<proteinExistence type="predicted"/>
<dbReference type="InParanoid" id="A0A1D2VRG3"/>
<evidence type="ECO:0000256" key="1">
    <source>
        <dbReference type="SAM" id="Phobius"/>
    </source>
</evidence>
<dbReference type="AlphaFoldDB" id="A0A1D2VRG3"/>
<gene>
    <name evidence="2" type="ORF">ASCRUDRAFT_73880</name>
</gene>
<dbReference type="GeneID" id="30966102"/>
<name>A0A1D2VRG3_9ASCO</name>
<protein>
    <submittedName>
        <fullName evidence="2">Uncharacterized protein</fullName>
    </submittedName>
</protein>
<sequence>MKELMNYFQLPSSDLFLANYSNYYSKLDNLLTDNVVFKKTILKYHMETSTGKFITILSIILLFSIIFYHIILEIGVLLKIWSHPTADVFVYKPVHCAHVYINLNFIKRKSLIDHKIDFGNISNEKNLNKLYNVFYKDKSSSSLKLLKKPLKYHIEFAPDDYNEKDPELGTTLKFLRNKIMQLFYESKFYNNDEFSNNIGPKKLKIDLKDIKIFHKKEEVPIEKDNEPLCLVDINTGNTADAIILI</sequence>
<keyword evidence="3" id="KW-1185">Reference proteome</keyword>
<keyword evidence="1" id="KW-1133">Transmembrane helix</keyword>